<dbReference type="Proteomes" id="UP000663854">
    <property type="component" value="Unassembled WGS sequence"/>
</dbReference>
<name>A0A815JGR8_9BILA</name>
<dbReference type="Proteomes" id="UP000663870">
    <property type="component" value="Unassembled WGS sequence"/>
</dbReference>
<evidence type="ECO:0000313" key="2">
    <source>
        <dbReference type="EMBL" id="CAF1378876.1"/>
    </source>
</evidence>
<evidence type="ECO:0000313" key="3">
    <source>
        <dbReference type="Proteomes" id="UP000663870"/>
    </source>
</evidence>
<comment type="caution">
    <text evidence="2">The sequence shown here is derived from an EMBL/GenBank/DDBJ whole genome shotgun (WGS) entry which is preliminary data.</text>
</comment>
<organism evidence="2 3">
    <name type="scientific">Rotaria sordida</name>
    <dbReference type="NCBI Taxonomy" id="392033"/>
    <lineage>
        <taxon>Eukaryota</taxon>
        <taxon>Metazoa</taxon>
        <taxon>Spiralia</taxon>
        <taxon>Gnathifera</taxon>
        <taxon>Rotifera</taxon>
        <taxon>Eurotatoria</taxon>
        <taxon>Bdelloidea</taxon>
        <taxon>Philodinida</taxon>
        <taxon>Philodinidae</taxon>
        <taxon>Rotaria</taxon>
    </lineage>
</organism>
<proteinExistence type="predicted"/>
<dbReference type="EMBL" id="CAJNOL010001541">
    <property type="protein sequence ID" value="CAF1378876.1"/>
    <property type="molecule type" value="Genomic_DNA"/>
</dbReference>
<dbReference type="AlphaFoldDB" id="A0A815JGR8"/>
<dbReference type="Gene3D" id="3.90.176.10">
    <property type="entry name" value="Toxin ADP-ribosyltransferase, Chain A, domain 1"/>
    <property type="match status" value="1"/>
</dbReference>
<accession>A0A815JGR8</accession>
<protein>
    <submittedName>
        <fullName evidence="2">Uncharacterized protein</fullName>
    </submittedName>
</protein>
<dbReference type="SUPFAM" id="SSF56399">
    <property type="entry name" value="ADP-ribosylation"/>
    <property type="match status" value="1"/>
</dbReference>
<reference evidence="2" key="1">
    <citation type="submission" date="2021-02" db="EMBL/GenBank/DDBJ databases">
        <authorList>
            <person name="Nowell W R."/>
        </authorList>
    </citation>
    <scope>NUCLEOTIDE SEQUENCE</scope>
</reference>
<sequence>MAQCVFNARTSRYLPKDLGSVIANFETDSFHYDHTTNTLNCKLFTKNPYRSYFKQVYPRIINEHELTDDMLNVLKTYTDNRSNECYMKTNLNLLSANLQDIDWTYVNKLRSLIRGLVQSNIKHIYYRGLHLSDQEIQYYMDKRNEYYYTNSFQSFTIDRLLVYSGNATLILRTDTCSEKAKVNLANIWKWSTFVEEKEALLAVGTKLKILTVNYFGYKWEIEVELAEDDFESDLEEKQLTNGTN</sequence>
<gene>
    <name evidence="2" type="ORF">JXQ802_LOCUS33558</name>
    <name evidence="1" type="ORF">PYM288_LOCUS21941</name>
</gene>
<evidence type="ECO:0000313" key="1">
    <source>
        <dbReference type="EMBL" id="CAF1145578.1"/>
    </source>
</evidence>
<keyword evidence="3" id="KW-1185">Reference proteome</keyword>
<dbReference type="EMBL" id="CAJNOH010000903">
    <property type="protein sequence ID" value="CAF1145578.1"/>
    <property type="molecule type" value="Genomic_DNA"/>
</dbReference>